<keyword evidence="5" id="KW-0408">Iron</keyword>
<dbReference type="Pfam" id="PF11614">
    <property type="entry name" value="FixG_C"/>
    <property type="match status" value="1"/>
</dbReference>
<dbReference type="GO" id="GO:0046872">
    <property type="term" value="F:metal ion binding"/>
    <property type="evidence" value="ECO:0007669"/>
    <property type="project" value="UniProtKB-KW"/>
</dbReference>
<sequence length="463" mass="53289">MSQDKQPLEIELYESRKKIHPREVTGFFQTLRKLSLFGLLGLFYLIPWFDFQGHQAILFDLPARKFHIFNITFWPQDFIFLSWLLIIAAFLLFFFTALSGRLWCGFACPQTVWTELFIKIEQWTEGNRSKRIKLDKAPWTFNKLRRRGLKNILWIALALWTGFTFVGFFTPIKELLQLVLTWSLGPWETFWIFFYGLATYGNAGFLREQVCLHMCPYARFQSAMFDKDTLIVSYNSKRGEPRQAGNKRRAKIDNVGDCIECTLCVQVCPTGIDIRDGLQYECIACAACIDACDAIMLKSGQPPGLISFTTENELLGKKTHVLRPRIIVYGLVLSIMVGLFTYTLVNRKDIAVDIIRDRNSFYRIIDAQTLENIYTLKIMNKGKVAQQYIVTATGIEGGLRVIVDKQFKDRELAAGEVLSLPIKVRTKIANIKQHIQNIELQIKVIGEHGATITEETKYFGPKK</sequence>
<evidence type="ECO:0000256" key="6">
    <source>
        <dbReference type="ARBA" id="ARBA00023014"/>
    </source>
</evidence>
<feature type="domain" description="4Fe-4S ferredoxin-type" evidence="8">
    <location>
        <begin position="248"/>
        <end position="277"/>
    </location>
</feature>
<keyword evidence="1" id="KW-0813">Transport</keyword>
<dbReference type="InterPro" id="IPR051684">
    <property type="entry name" value="Electron_Trans/Redox"/>
</dbReference>
<evidence type="ECO:0000256" key="2">
    <source>
        <dbReference type="ARBA" id="ARBA00022485"/>
    </source>
</evidence>
<evidence type="ECO:0000313" key="9">
    <source>
        <dbReference type="EMBL" id="VAW39896.1"/>
    </source>
</evidence>
<keyword evidence="2" id="KW-0004">4Fe-4S</keyword>
<dbReference type="PANTHER" id="PTHR30176">
    <property type="entry name" value="FERREDOXIN-TYPE PROTEIN NAPH"/>
    <property type="match status" value="1"/>
</dbReference>
<gene>
    <name evidence="9" type="ORF">MNBD_GAMMA01-548</name>
</gene>
<dbReference type="Pfam" id="PF12801">
    <property type="entry name" value="Fer4_5"/>
    <property type="match status" value="1"/>
</dbReference>
<keyword evidence="3" id="KW-0479">Metal-binding</keyword>
<dbReference type="SUPFAM" id="SSF54862">
    <property type="entry name" value="4Fe-4S ferredoxins"/>
    <property type="match status" value="1"/>
</dbReference>
<dbReference type="InterPro" id="IPR014116">
    <property type="entry name" value="Cyt_c_oxidase_cbb3_FixG"/>
</dbReference>
<feature type="transmembrane region" description="Helical" evidence="7">
    <location>
        <begin position="326"/>
        <end position="345"/>
    </location>
</feature>
<feature type="transmembrane region" description="Helical" evidence="7">
    <location>
        <begin position="36"/>
        <end position="58"/>
    </location>
</feature>
<dbReference type="InterPro" id="IPR009051">
    <property type="entry name" value="Helical_ferredxn"/>
</dbReference>
<dbReference type="PROSITE" id="PS00198">
    <property type="entry name" value="4FE4S_FER_1"/>
    <property type="match status" value="1"/>
</dbReference>
<keyword evidence="4" id="KW-0249">Electron transport</keyword>
<dbReference type="Gene3D" id="2.60.40.10">
    <property type="entry name" value="Immunoglobulins"/>
    <property type="match status" value="1"/>
</dbReference>
<dbReference type="PROSITE" id="PS51379">
    <property type="entry name" value="4FE4S_FER_2"/>
    <property type="match status" value="1"/>
</dbReference>
<name>A0A3B0W5K2_9ZZZZ</name>
<evidence type="ECO:0000256" key="5">
    <source>
        <dbReference type="ARBA" id="ARBA00023004"/>
    </source>
</evidence>
<accession>A0A3B0W5K2</accession>
<evidence type="ECO:0000259" key="8">
    <source>
        <dbReference type="PROSITE" id="PS51379"/>
    </source>
</evidence>
<evidence type="ECO:0000256" key="1">
    <source>
        <dbReference type="ARBA" id="ARBA00022448"/>
    </source>
</evidence>
<evidence type="ECO:0000256" key="3">
    <source>
        <dbReference type="ARBA" id="ARBA00022723"/>
    </source>
</evidence>
<dbReference type="NCBIfam" id="TIGR02745">
    <property type="entry name" value="ccoG_rdxA_fixG"/>
    <property type="match status" value="1"/>
</dbReference>
<reference evidence="9" key="1">
    <citation type="submission" date="2018-06" db="EMBL/GenBank/DDBJ databases">
        <authorList>
            <person name="Zhirakovskaya E."/>
        </authorList>
    </citation>
    <scope>NUCLEOTIDE SEQUENCE</scope>
</reference>
<dbReference type="EMBL" id="UOEW01000249">
    <property type="protein sequence ID" value="VAW39896.1"/>
    <property type="molecule type" value="Genomic_DNA"/>
</dbReference>
<feature type="transmembrane region" description="Helical" evidence="7">
    <location>
        <begin position="78"/>
        <end position="98"/>
    </location>
</feature>
<dbReference type="InterPro" id="IPR013783">
    <property type="entry name" value="Ig-like_fold"/>
</dbReference>
<dbReference type="AlphaFoldDB" id="A0A3B0W5K2"/>
<dbReference type="PANTHER" id="PTHR30176:SF3">
    <property type="entry name" value="FERREDOXIN-TYPE PROTEIN NAPH"/>
    <property type="match status" value="1"/>
</dbReference>
<evidence type="ECO:0000256" key="4">
    <source>
        <dbReference type="ARBA" id="ARBA00022982"/>
    </source>
</evidence>
<dbReference type="GO" id="GO:0005886">
    <property type="term" value="C:plasma membrane"/>
    <property type="evidence" value="ECO:0007669"/>
    <property type="project" value="TreeGrafter"/>
</dbReference>
<keyword evidence="6" id="KW-0411">Iron-sulfur</keyword>
<feature type="transmembrane region" description="Helical" evidence="7">
    <location>
        <begin position="152"/>
        <end position="169"/>
    </location>
</feature>
<organism evidence="9">
    <name type="scientific">hydrothermal vent metagenome</name>
    <dbReference type="NCBI Taxonomy" id="652676"/>
    <lineage>
        <taxon>unclassified sequences</taxon>
        <taxon>metagenomes</taxon>
        <taxon>ecological metagenomes</taxon>
    </lineage>
</organism>
<protein>
    <submittedName>
        <fullName evidence="9">Type cbb3 cytochrome oxidase biogenesis protein CcoG, involved in Cu oxidation</fullName>
    </submittedName>
</protein>
<dbReference type="Pfam" id="PF13746">
    <property type="entry name" value="Fer4_18"/>
    <property type="match status" value="1"/>
</dbReference>
<evidence type="ECO:0000256" key="7">
    <source>
        <dbReference type="SAM" id="Phobius"/>
    </source>
</evidence>
<keyword evidence="7" id="KW-0472">Membrane</keyword>
<feature type="transmembrane region" description="Helical" evidence="7">
    <location>
        <begin position="189"/>
        <end position="206"/>
    </location>
</feature>
<keyword evidence="7" id="KW-1133">Transmembrane helix</keyword>
<dbReference type="GO" id="GO:0051539">
    <property type="term" value="F:4 iron, 4 sulfur cluster binding"/>
    <property type="evidence" value="ECO:0007669"/>
    <property type="project" value="UniProtKB-KW"/>
</dbReference>
<dbReference type="Gene3D" id="1.10.1060.10">
    <property type="entry name" value="Alpha-helical ferredoxin"/>
    <property type="match status" value="1"/>
</dbReference>
<proteinExistence type="predicted"/>
<dbReference type="InterPro" id="IPR017896">
    <property type="entry name" value="4Fe4S_Fe-S-bd"/>
</dbReference>
<dbReference type="InterPro" id="IPR032879">
    <property type="entry name" value="FixG_C"/>
</dbReference>
<keyword evidence="7" id="KW-0812">Transmembrane</keyword>
<dbReference type="InterPro" id="IPR017900">
    <property type="entry name" value="4Fe4S_Fe_S_CS"/>
</dbReference>